<dbReference type="AlphaFoldDB" id="A0A2A5CDI0"/>
<accession>A0A2A5CDI0</accession>
<gene>
    <name evidence="2" type="ORF">COA71_07840</name>
</gene>
<dbReference type="InterPro" id="IPR058334">
    <property type="entry name" value="DUF8021"/>
</dbReference>
<sequence>MSALHAQAASDCDKECLENFADQYRAAYLQHDPALVNISADVKFTENNVELPFPDGSWDTVSEEVIEALTFSDPVTANVGFYTAIMQNDTQGFLAVRLKIADGEITEIEHILSTRRNLSSPPTPFADPHGYSHDPDIDRTVPLDERVSRDRLIYHADGYFSILENNTGEIRGVNFAPDASRFGNGMESTEIEKGFLSGSYRSNDRVRERDYFLVDEERGIVMARAFIDHKGVLDEFTLTDGTEMRSPYREPQTWSLLEMFKIKNDMITAVEATFIAVPYYMPSSWTANSDSR</sequence>
<dbReference type="Pfam" id="PF26061">
    <property type="entry name" value="DUF8021"/>
    <property type="match status" value="1"/>
</dbReference>
<feature type="domain" description="DUF8021" evidence="1">
    <location>
        <begin position="145"/>
        <end position="274"/>
    </location>
</feature>
<dbReference type="Proteomes" id="UP000228987">
    <property type="component" value="Unassembled WGS sequence"/>
</dbReference>
<comment type="caution">
    <text evidence="2">The sequence shown here is derived from an EMBL/GenBank/DDBJ whole genome shotgun (WGS) entry which is preliminary data.</text>
</comment>
<evidence type="ECO:0000313" key="3">
    <source>
        <dbReference type="Proteomes" id="UP000228987"/>
    </source>
</evidence>
<proteinExistence type="predicted"/>
<organism evidence="2 3">
    <name type="scientific">SAR86 cluster bacterium</name>
    <dbReference type="NCBI Taxonomy" id="2030880"/>
    <lineage>
        <taxon>Bacteria</taxon>
        <taxon>Pseudomonadati</taxon>
        <taxon>Pseudomonadota</taxon>
        <taxon>Gammaproteobacteria</taxon>
        <taxon>SAR86 cluster</taxon>
    </lineage>
</organism>
<reference evidence="3" key="1">
    <citation type="submission" date="2017-08" db="EMBL/GenBank/DDBJ databases">
        <title>A dynamic microbial community with high functional redundancy inhabits the cold, oxic subseafloor aquifer.</title>
        <authorList>
            <person name="Tully B.J."/>
            <person name="Wheat C.G."/>
            <person name="Glazer B.T."/>
            <person name="Huber J.A."/>
        </authorList>
    </citation>
    <scope>NUCLEOTIDE SEQUENCE [LARGE SCALE GENOMIC DNA]</scope>
</reference>
<evidence type="ECO:0000259" key="1">
    <source>
        <dbReference type="Pfam" id="PF26061"/>
    </source>
</evidence>
<evidence type="ECO:0000313" key="2">
    <source>
        <dbReference type="EMBL" id="PCJ41581.1"/>
    </source>
</evidence>
<dbReference type="EMBL" id="NVWI01000005">
    <property type="protein sequence ID" value="PCJ41581.1"/>
    <property type="molecule type" value="Genomic_DNA"/>
</dbReference>
<protein>
    <recommendedName>
        <fullName evidence="1">DUF8021 domain-containing protein</fullName>
    </recommendedName>
</protein>
<name>A0A2A5CDI0_9GAMM</name>